<dbReference type="Proteomes" id="UP000500895">
    <property type="component" value="Chromosome"/>
</dbReference>
<name>A0A6G9A602_9BRAD</name>
<accession>A0A6G9A602</accession>
<organism evidence="2 3">
    <name type="scientific">Bradyrhizobium symbiodeficiens</name>
    <dbReference type="NCBI Taxonomy" id="1404367"/>
    <lineage>
        <taxon>Bacteria</taxon>
        <taxon>Pseudomonadati</taxon>
        <taxon>Pseudomonadota</taxon>
        <taxon>Alphaproteobacteria</taxon>
        <taxon>Hyphomicrobiales</taxon>
        <taxon>Nitrobacteraceae</taxon>
        <taxon>Bradyrhizobium</taxon>
    </lineage>
</organism>
<dbReference type="EMBL" id="CP050066">
    <property type="protein sequence ID" value="QIP07858.1"/>
    <property type="molecule type" value="Genomic_DNA"/>
</dbReference>
<feature type="signal peptide" evidence="1">
    <location>
        <begin position="1"/>
        <end position="23"/>
    </location>
</feature>
<dbReference type="AlphaFoldDB" id="A0A6G9A602"/>
<evidence type="ECO:0000313" key="3">
    <source>
        <dbReference type="Proteomes" id="UP000500895"/>
    </source>
</evidence>
<protein>
    <recommendedName>
        <fullName evidence="4">DUF3617 family protein</fullName>
    </recommendedName>
</protein>
<sequence length="130" mass="13978">MEHTVRAVFLPIVLGILASPASAQSLQVVGYSGQLGEWELTATVTETVSGHTKEYSGPLTMKHIGVCTQDGPEEKTGEMRFQISASSSQLNATLSVAGVECTYSGRLSDSYTGTMKCPDRQAVPLKLWLR</sequence>
<reference evidence="2 3" key="1">
    <citation type="journal article" date="2020" name="Int. J. Syst. Evol. Microbiol.">
        <title>Description and complete genome sequences of Bradyrhizobium symbiodeficiens sp. nov., a non-symbiotic bacterium associated with legumes native to Canada.</title>
        <authorList>
            <person name="Bromfield E.S.P."/>
            <person name="Cloutier S."/>
            <person name="Nguyen H.D.T."/>
        </authorList>
    </citation>
    <scope>NUCLEOTIDE SEQUENCE [LARGE SCALE GENOMIC DNA]</scope>
    <source>
        <strain evidence="2 3">101S1MB</strain>
    </source>
</reference>
<evidence type="ECO:0000313" key="2">
    <source>
        <dbReference type="EMBL" id="QIP07858.1"/>
    </source>
</evidence>
<feature type="chain" id="PRO_5026131841" description="DUF3617 family protein" evidence="1">
    <location>
        <begin position="24"/>
        <end position="130"/>
    </location>
</feature>
<proteinExistence type="predicted"/>
<evidence type="ECO:0008006" key="4">
    <source>
        <dbReference type="Google" id="ProtNLM"/>
    </source>
</evidence>
<keyword evidence="1" id="KW-0732">Signal</keyword>
<evidence type="ECO:0000256" key="1">
    <source>
        <dbReference type="SAM" id="SignalP"/>
    </source>
</evidence>
<dbReference type="RefSeq" id="WP_166468212.1">
    <property type="nucleotide sequence ID" value="NZ_CP050066.2"/>
</dbReference>
<gene>
    <name evidence="2" type="ORF">HAV00_17015</name>
</gene>